<evidence type="ECO:0000313" key="4">
    <source>
        <dbReference type="Proteomes" id="UP000683575"/>
    </source>
</evidence>
<keyword evidence="1" id="KW-0812">Transmembrane</keyword>
<dbReference type="AlphaFoldDB" id="A0A975XYI8"/>
<evidence type="ECO:0000259" key="2">
    <source>
        <dbReference type="Pfam" id="PF13400"/>
    </source>
</evidence>
<keyword evidence="4" id="KW-1185">Reference proteome</keyword>
<keyword evidence="1" id="KW-1133">Transmembrane helix</keyword>
<name>A0A975XYI8_9ACTN</name>
<gene>
    <name evidence="3" type="ORF">KRR39_12075</name>
</gene>
<dbReference type="InterPro" id="IPR028087">
    <property type="entry name" value="Tad_N"/>
</dbReference>
<dbReference type="Proteomes" id="UP000683575">
    <property type="component" value="Chromosome"/>
</dbReference>
<dbReference type="RefSeq" id="WP_216937216.1">
    <property type="nucleotide sequence ID" value="NZ_CP077062.1"/>
</dbReference>
<organism evidence="3 4">
    <name type="scientific">Nocardioides panacis</name>
    <dbReference type="NCBI Taxonomy" id="2849501"/>
    <lineage>
        <taxon>Bacteria</taxon>
        <taxon>Bacillati</taxon>
        <taxon>Actinomycetota</taxon>
        <taxon>Actinomycetes</taxon>
        <taxon>Propionibacteriales</taxon>
        <taxon>Nocardioidaceae</taxon>
        <taxon>Nocardioides</taxon>
    </lineage>
</organism>
<evidence type="ECO:0000313" key="3">
    <source>
        <dbReference type="EMBL" id="QWZ06353.1"/>
    </source>
</evidence>
<dbReference type="EMBL" id="CP077062">
    <property type="protein sequence ID" value="QWZ06353.1"/>
    <property type="molecule type" value="Genomic_DNA"/>
</dbReference>
<reference evidence="3" key="1">
    <citation type="submission" date="2021-06" db="EMBL/GenBank/DDBJ databases">
        <title>Complete genome sequence of Nocardioides sp. G188.</title>
        <authorList>
            <person name="Im W.-T."/>
        </authorList>
    </citation>
    <scope>NUCLEOTIDE SEQUENCE</scope>
    <source>
        <strain evidence="3">G188</strain>
    </source>
</reference>
<accession>A0A975XYI8</accession>
<dbReference type="Pfam" id="PF13400">
    <property type="entry name" value="Tad"/>
    <property type="match status" value="1"/>
</dbReference>
<dbReference type="KEGG" id="nps:KRR39_12075"/>
<feature type="transmembrane region" description="Helical" evidence="1">
    <location>
        <begin position="21"/>
        <end position="43"/>
    </location>
</feature>
<feature type="domain" description="Putative Flp pilus-assembly TadG-like N-terminal" evidence="2">
    <location>
        <begin position="21"/>
        <end position="67"/>
    </location>
</feature>
<keyword evidence="1" id="KW-0472">Membrane</keyword>
<proteinExistence type="predicted"/>
<evidence type="ECO:0000256" key="1">
    <source>
        <dbReference type="SAM" id="Phobius"/>
    </source>
</evidence>
<protein>
    <recommendedName>
        <fullName evidence="2">Putative Flp pilus-assembly TadG-like N-terminal domain-containing protein</fullName>
    </recommendedName>
</protein>
<sequence length="560" mass="58486">MKAALARLVARRLRARASQAGYAAVMVALLLPIVFLGCAAFAVDTARWYVEAERVQRAADAAALAGVVWMPADFATAKTAALAEAKRNGYDDASSTVTVVVAPGDKPSHLQVTINSTVTNNFGSAIGSPSTTVGRSATADYAGGLSMGSPCNEFGSDPDTALSSGNARSGNCSDAGDFWANVGSLKATKVSGDAFQDNVCASGVDGCTSSSGPNTDYDPDGYLYTVNTTAALNNVNLEVFDPALIAVGDHCTSNNLALAKALTSTDVANASTRYKEGDGPYCTGDNDFGSGTGYTNQVSTDFTVRLMGAADDPTRPTTWPEMTPTQCPGAKPYKGYDGDLSKALNKGNSTTYDSYVAANFRRWVPLCTLGSLPKDSKLAIQVKTNGVGNDNGNGHNRFGLRGYSSSSTTGKDSLSIAAFNKMAVYANVQGGSSRFFLTRVPSAAKGQTLAVSLFDIGDISGGTGTLKFIAPSESGITFTNCLMVGKVNTTDADCQIPVDGTFGGKWQNVYIQIPNTYTCYDSLPTGCWVKLNYDLTGTSSAQDTTSWESSIDGDPVRLIK</sequence>